<dbReference type="PANTHER" id="PTHR12542">
    <property type="entry name" value="EXOCYST COMPLEX PROTEIN EXO70"/>
    <property type="match status" value="1"/>
</dbReference>
<dbReference type="InterPro" id="IPR016159">
    <property type="entry name" value="Cullin_repeat-like_dom_sf"/>
</dbReference>
<evidence type="ECO:0000313" key="6">
    <source>
        <dbReference type="EMBL" id="OIS98712.1"/>
    </source>
</evidence>
<dbReference type="SMR" id="A0A1J6IUA5"/>
<comment type="similarity">
    <text evidence="1 3">Belongs to the EXO70 family.</text>
</comment>
<feature type="region of interest" description="Disordered" evidence="4">
    <location>
        <begin position="1"/>
        <end position="24"/>
    </location>
</feature>
<dbReference type="GeneID" id="109232223"/>
<evidence type="ECO:0000256" key="3">
    <source>
        <dbReference type="RuleBase" id="RU365026"/>
    </source>
</evidence>
<dbReference type="AlphaFoldDB" id="A0A1J6IUA5"/>
<dbReference type="EMBL" id="MJEQ01037191">
    <property type="protein sequence ID" value="OIS98712.1"/>
    <property type="molecule type" value="Genomic_DNA"/>
</dbReference>
<evidence type="ECO:0000256" key="2">
    <source>
        <dbReference type="ARBA" id="ARBA00022448"/>
    </source>
</evidence>
<dbReference type="GO" id="GO:0000145">
    <property type="term" value="C:exocyst"/>
    <property type="evidence" value="ECO:0007669"/>
    <property type="project" value="InterPro"/>
</dbReference>
<dbReference type="InterPro" id="IPR004140">
    <property type="entry name" value="Exo70"/>
</dbReference>
<dbReference type="Gramene" id="OIS98712">
    <property type="protein sequence ID" value="OIS98712"/>
    <property type="gene ID" value="A4A49_38100"/>
</dbReference>
<evidence type="ECO:0000259" key="5">
    <source>
        <dbReference type="Pfam" id="PF03081"/>
    </source>
</evidence>
<feature type="region of interest" description="Disordered" evidence="4">
    <location>
        <begin position="614"/>
        <end position="635"/>
    </location>
</feature>
<dbReference type="SUPFAM" id="SSF74788">
    <property type="entry name" value="Cullin repeat-like"/>
    <property type="match status" value="1"/>
</dbReference>
<keyword evidence="3" id="KW-0268">Exocytosis</keyword>
<dbReference type="OMA" id="LHITMHR"/>
<sequence length="635" mass="70995">MTGFFSSSKPAHSSHNSSSPSPPHTFCETLMEDSLKNAEAIIKRWDLDNNGPSNSSYCIISNLFPNNRAEAKQFLDAVIDLQHAMRFVIKESSGSQQLVRAQNLMQIAIKRLEKEFRTILAGNRYFLDSESTASREYSNRSSTGSDEDQASEDDNTVEIEARLSEVSITEEGEKISVTADLRAIADCMIEAGYGKECAQIYQINRKSVIDETLYCLGIENFNISVIQKMDWDVLEKKIKSWLSAVKVAVSTLLYGERILCDQVFAVSDNIRESCFSEIAKDSALALFTFPEMVAKYKKLSIEKMFRILDLYDAISELWSEIELIFGFDSTAVVRSQAMSSMEKLREAARTILSEFESAIKKDSSKVAPGGGIHPLTRYVMNYLVFLSDYSGPISEIVADMPASVKSPLPESYLLSPIADDENSPACAVSVQLAWLILVLLCKLDGKAGFYDDVPLSYLFLANNLNYVVLKVRESSLKLLLGSIWLSNHEAKVEQYMANYKRMGWSKVLASLPENLTAEISPAEVNQYFCKFNSGFEEAYRKQSSWVIPDPKLRDEVKISLAKKIVTAYRAFYEKNWETVARSGSGGEVESIVRFVPDDLQNYLSDLFFGTGFSENSSTSHGSSSRSTSTFSSPSR</sequence>
<dbReference type="GO" id="GO:0015031">
    <property type="term" value="P:protein transport"/>
    <property type="evidence" value="ECO:0007669"/>
    <property type="project" value="UniProtKB-KW"/>
</dbReference>
<comment type="caution">
    <text evidence="6">The sequence shown here is derived from an EMBL/GenBank/DDBJ whole genome shotgun (WGS) entry which is preliminary data.</text>
</comment>
<dbReference type="InterPro" id="IPR046364">
    <property type="entry name" value="Exo70_C"/>
</dbReference>
<keyword evidence="3" id="KW-0653">Protein transport</keyword>
<evidence type="ECO:0000256" key="1">
    <source>
        <dbReference type="ARBA" id="ARBA00006756"/>
    </source>
</evidence>
<organism evidence="6 7">
    <name type="scientific">Nicotiana attenuata</name>
    <name type="common">Coyote tobacco</name>
    <dbReference type="NCBI Taxonomy" id="49451"/>
    <lineage>
        <taxon>Eukaryota</taxon>
        <taxon>Viridiplantae</taxon>
        <taxon>Streptophyta</taxon>
        <taxon>Embryophyta</taxon>
        <taxon>Tracheophyta</taxon>
        <taxon>Spermatophyta</taxon>
        <taxon>Magnoliopsida</taxon>
        <taxon>eudicotyledons</taxon>
        <taxon>Gunneridae</taxon>
        <taxon>Pentapetalae</taxon>
        <taxon>asterids</taxon>
        <taxon>lamiids</taxon>
        <taxon>Solanales</taxon>
        <taxon>Solanaceae</taxon>
        <taxon>Nicotianoideae</taxon>
        <taxon>Nicotianeae</taxon>
        <taxon>Nicotiana</taxon>
    </lineage>
</organism>
<evidence type="ECO:0000313" key="7">
    <source>
        <dbReference type="Proteomes" id="UP000187609"/>
    </source>
</evidence>
<dbReference type="OrthoDB" id="1922221at2759"/>
<dbReference type="GO" id="GO:0006887">
    <property type="term" value="P:exocytosis"/>
    <property type="evidence" value="ECO:0007669"/>
    <property type="project" value="UniProtKB-KW"/>
</dbReference>
<dbReference type="Pfam" id="PF03081">
    <property type="entry name" value="Exo70_C"/>
    <property type="match status" value="1"/>
</dbReference>
<dbReference type="KEGG" id="nau:109232223"/>
<dbReference type="GO" id="GO:0005546">
    <property type="term" value="F:phosphatidylinositol-4,5-bisphosphate binding"/>
    <property type="evidence" value="ECO:0007669"/>
    <property type="project" value="InterPro"/>
</dbReference>
<dbReference type="PANTHER" id="PTHR12542:SF119">
    <property type="entry name" value="EXOCYST SUBUNIT EXO70 FAMILY PROTEIN"/>
    <property type="match status" value="1"/>
</dbReference>
<reference evidence="6" key="1">
    <citation type="submission" date="2016-11" db="EMBL/GenBank/DDBJ databases">
        <title>The genome of Nicotiana attenuata.</title>
        <authorList>
            <person name="Xu S."/>
            <person name="Brockmoeller T."/>
            <person name="Gaquerel E."/>
            <person name="Navarro A."/>
            <person name="Kuhl H."/>
            <person name="Gase K."/>
            <person name="Ling Z."/>
            <person name="Zhou W."/>
            <person name="Kreitzer C."/>
            <person name="Stanke M."/>
            <person name="Tang H."/>
            <person name="Lyons E."/>
            <person name="Pandey P."/>
            <person name="Pandey S.P."/>
            <person name="Timmermann B."/>
            <person name="Baldwin I.T."/>
        </authorList>
    </citation>
    <scope>NUCLEOTIDE SEQUENCE [LARGE SCALE GENOMIC DNA]</scope>
    <source>
        <strain evidence="6">UT</strain>
    </source>
</reference>
<proteinExistence type="inferred from homology"/>
<dbReference type="Gene3D" id="1.20.1280.170">
    <property type="entry name" value="Exocyst complex component Exo70"/>
    <property type="match status" value="1"/>
</dbReference>
<keyword evidence="2 3" id="KW-0813">Transport</keyword>
<feature type="domain" description="Exocyst complex subunit Exo70 C-terminal" evidence="5">
    <location>
        <begin position="239"/>
        <end position="605"/>
    </location>
</feature>
<keyword evidence="7" id="KW-1185">Reference proteome</keyword>
<dbReference type="STRING" id="49451.A0A1J6IUA5"/>
<dbReference type="Proteomes" id="UP000187609">
    <property type="component" value="Unassembled WGS sequence"/>
</dbReference>
<accession>A0A1J6IUA5</accession>
<feature type="compositionally biased region" description="Acidic residues" evidence="4">
    <location>
        <begin position="145"/>
        <end position="155"/>
    </location>
</feature>
<feature type="compositionally biased region" description="Low complexity" evidence="4">
    <location>
        <begin position="1"/>
        <end position="19"/>
    </location>
</feature>
<dbReference type="Pfam" id="PF20669">
    <property type="entry name" value="Exo70_N"/>
    <property type="match status" value="1"/>
</dbReference>
<name>A0A1J6IUA5_NICAT</name>
<comment type="function">
    <text evidence="3">Component of the exocyst complex.</text>
</comment>
<feature type="region of interest" description="Disordered" evidence="4">
    <location>
        <begin position="136"/>
        <end position="155"/>
    </location>
</feature>
<gene>
    <name evidence="6" type="primary">EXO70A1_4</name>
    <name evidence="6" type="ORF">A4A49_38100</name>
</gene>
<evidence type="ECO:0000256" key="4">
    <source>
        <dbReference type="SAM" id="MobiDB-lite"/>
    </source>
</evidence>
<protein>
    <recommendedName>
        <fullName evidence="3">Exocyst subunit Exo70 family protein</fullName>
    </recommendedName>
</protein>